<evidence type="ECO:0000256" key="2">
    <source>
        <dbReference type="ARBA" id="ARBA00022692"/>
    </source>
</evidence>
<keyword evidence="2 6" id="KW-0812">Transmembrane</keyword>
<dbReference type="InterPro" id="IPR005821">
    <property type="entry name" value="Ion_trans_dom"/>
</dbReference>
<feature type="transmembrane region" description="Helical" evidence="6">
    <location>
        <begin position="114"/>
        <end position="137"/>
    </location>
</feature>
<feature type="domain" description="Ion transport" evidence="7">
    <location>
        <begin position="58"/>
        <end position="167"/>
    </location>
</feature>
<feature type="transmembrane region" description="Helical" evidence="6">
    <location>
        <begin position="149"/>
        <end position="170"/>
    </location>
</feature>
<organism evidence="8">
    <name type="scientific">Blastobotrys adeninivorans</name>
    <name type="common">Yeast</name>
    <name type="synonym">Arxula adeninivorans</name>
    <dbReference type="NCBI Taxonomy" id="409370"/>
    <lineage>
        <taxon>Eukaryota</taxon>
        <taxon>Fungi</taxon>
        <taxon>Dikarya</taxon>
        <taxon>Ascomycota</taxon>
        <taxon>Saccharomycotina</taxon>
        <taxon>Dipodascomycetes</taxon>
        <taxon>Dipodascales</taxon>
        <taxon>Trichomonascaceae</taxon>
        <taxon>Blastobotrys</taxon>
    </lineage>
</organism>
<gene>
    <name evidence="8" type="ORF">GNLVRS02_ARAD1C38192g</name>
</gene>
<evidence type="ECO:0000256" key="1">
    <source>
        <dbReference type="ARBA" id="ARBA00004141"/>
    </source>
</evidence>
<feature type="region of interest" description="Disordered" evidence="5">
    <location>
        <begin position="1"/>
        <end position="31"/>
    </location>
</feature>
<dbReference type="PANTHER" id="PTHR38483:SF1">
    <property type="entry name" value="ION TRANSPORT DOMAIN-CONTAINING PROTEIN"/>
    <property type="match status" value="1"/>
</dbReference>
<dbReference type="EMBL" id="HG937693">
    <property type="protein sequence ID" value="CDP35553.1"/>
    <property type="molecule type" value="Genomic_DNA"/>
</dbReference>
<evidence type="ECO:0000256" key="6">
    <source>
        <dbReference type="SAM" id="Phobius"/>
    </source>
</evidence>
<sequence>METDDLSREEPLNPSATTSTSNDASTGQGVKSQFTPSKWKLIVVGANRFTYSKEYIVGYFILTLLSMATVGVSLATPKGCPHFSFYILEIIVLVALIAEVVIRMIALRRFFWKAYWNIVDGFMLIICIVTLALVFAGCSESVRRGRQTSTILLVIRNVVQILRLLVLLWYNQSNVRNRHLDIDLTDVEALGFELLPDEDPEIQGRHSFE</sequence>
<evidence type="ECO:0000256" key="5">
    <source>
        <dbReference type="SAM" id="MobiDB-lite"/>
    </source>
</evidence>
<dbReference type="GO" id="GO:0016020">
    <property type="term" value="C:membrane"/>
    <property type="evidence" value="ECO:0007669"/>
    <property type="project" value="UniProtKB-SubCell"/>
</dbReference>
<accession>A0A060T3L2</accession>
<dbReference type="Gene3D" id="1.20.120.350">
    <property type="entry name" value="Voltage-gated potassium channels. Chain C"/>
    <property type="match status" value="1"/>
</dbReference>
<feature type="transmembrane region" description="Helical" evidence="6">
    <location>
        <begin position="56"/>
        <end position="77"/>
    </location>
</feature>
<evidence type="ECO:0000256" key="4">
    <source>
        <dbReference type="ARBA" id="ARBA00023136"/>
    </source>
</evidence>
<dbReference type="GO" id="GO:0005216">
    <property type="term" value="F:monoatomic ion channel activity"/>
    <property type="evidence" value="ECO:0007669"/>
    <property type="project" value="InterPro"/>
</dbReference>
<comment type="subcellular location">
    <subcellularLocation>
        <location evidence="1">Membrane</location>
        <topology evidence="1">Multi-pass membrane protein</topology>
    </subcellularLocation>
</comment>
<keyword evidence="4 6" id="KW-0472">Membrane</keyword>
<name>A0A060T3L2_BLAAD</name>
<evidence type="ECO:0000259" key="7">
    <source>
        <dbReference type="Pfam" id="PF00520"/>
    </source>
</evidence>
<reference evidence="8" key="1">
    <citation type="submission" date="2014-02" db="EMBL/GenBank/DDBJ databases">
        <authorList>
            <person name="Genoscope - CEA"/>
        </authorList>
    </citation>
    <scope>NUCLEOTIDE SEQUENCE</scope>
    <source>
        <strain evidence="8">LS3</strain>
    </source>
</reference>
<evidence type="ECO:0000313" key="8">
    <source>
        <dbReference type="EMBL" id="CDP35553.1"/>
    </source>
</evidence>
<reference evidence="8" key="2">
    <citation type="submission" date="2014-06" db="EMBL/GenBank/DDBJ databases">
        <title>The complete genome of Blastobotrys (Arxula) adeninivorans LS3 - a yeast of biotechnological interest.</title>
        <authorList>
            <person name="Kunze G."/>
            <person name="Gaillardin C."/>
            <person name="Czernicka M."/>
            <person name="Durrens P."/>
            <person name="Martin T."/>
            <person name="Boer E."/>
            <person name="Gabaldon T."/>
            <person name="Cruz J."/>
            <person name="Talla E."/>
            <person name="Marck C."/>
            <person name="Goffeau A."/>
            <person name="Barbe V."/>
            <person name="Baret P."/>
            <person name="Baronian K."/>
            <person name="Beier S."/>
            <person name="Bleykasten C."/>
            <person name="Bode R."/>
            <person name="Casaregola S."/>
            <person name="Despons L."/>
            <person name="Fairhead C."/>
            <person name="Giersberg M."/>
            <person name="Gierski P."/>
            <person name="Hahnel U."/>
            <person name="Hartmann A."/>
            <person name="Jankowska D."/>
            <person name="Jubin C."/>
            <person name="Jung P."/>
            <person name="Lafontaine I."/>
            <person name="Leh-Louis V."/>
            <person name="Lemaire M."/>
            <person name="Marcet-Houben M."/>
            <person name="Mascher M."/>
            <person name="Morel G."/>
            <person name="Richard G.-F."/>
            <person name="Riechen J."/>
            <person name="Sacerdot C."/>
            <person name="Sarkar A."/>
            <person name="Savel G."/>
            <person name="Schacherer J."/>
            <person name="Sherman D."/>
            <person name="Straub M.-L."/>
            <person name="Stein N."/>
            <person name="Thierry A."/>
            <person name="Trautwein-Schult A."/>
            <person name="Westhof E."/>
            <person name="Worch S."/>
            <person name="Dujon B."/>
            <person name="Souciet J.-L."/>
            <person name="Wincker P."/>
            <person name="Scholz U."/>
            <person name="Neuveglise N."/>
        </authorList>
    </citation>
    <scope>NUCLEOTIDE SEQUENCE</scope>
    <source>
        <strain evidence="8">LS3</strain>
    </source>
</reference>
<dbReference type="PANTHER" id="PTHR38483">
    <property type="entry name" value="CHROMOSOME 1, WHOLE GENOME SHOTGUN SEQUENCE"/>
    <property type="match status" value="1"/>
</dbReference>
<dbReference type="Pfam" id="PF00520">
    <property type="entry name" value="Ion_trans"/>
    <property type="match status" value="1"/>
</dbReference>
<keyword evidence="3 6" id="KW-1133">Transmembrane helix</keyword>
<dbReference type="AlphaFoldDB" id="A0A060T3L2"/>
<protein>
    <submittedName>
        <fullName evidence="8">ARAD1C38192p</fullName>
    </submittedName>
</protein>
<dbReference type="InterPro" id="IPR027359">
    <property type="entry name" value="Volt_channel_dom_sf"/>
</dbReference>
<proteinExistence type="predicted"/>
<feature type="compositionally biased region" description="Low complexity" evidence="5">
    <location>
        <begin position="15"/>
        <end position="26"/>
    </location>
</feature>
<feature type="transmembrane region" description="Helical" evidence="6">
    <location>
        <begin position="83"/>
        <end position="102"/>
    </location>
</feature>
<evidence type="ECO:0000256" key="3">
    <source>
        <dbReference type="ARBA" id="ARBA00022989"/>
    </source>
</evidence>
<feature type="compositionally biased region" description="Basic and acidic residues" evidence="5">
    <location>
        <begin position="1"/>
        <end position="11"/>
    </location>
</feature>